<dbReference type="AlphaFoldDB" id="A0A5B8Z079"/>
<proteinExistence type="inferred from homology"/>
<dbReference type="SUPFAM" id="SSF53850">
    <property type="entry name" value="Periplasmic binding protein-like II"/>
    <property type="match status" value="1"/>
</dbReference>
<dbReference type="InterPro" id="IPR038404">
    <property type="entry name" value="TRAP_DctP_sf"/>
</dbReference>
<dbReference type="PIRSF" id="PIRSF006470">
    <property type="entry name" value="DctB"/>
    <property type="match status" value="1"/>
</dbReference>
<dbReference type="EMBL" id="CP042593">
    <property type="protein sequence ID" value="QED46151.1"/>
    <property type="molecule type" value="Genomic_DNA"/>
</dbReference>
<evidence type="ECO:0000313" key="6">
    <source>
        <dbReference type="Proteomes" id="UP000321555"/>
    </source>
</evidence>
<evidence type="ECO:0000256" key="4">
    <source>
        <dbReference type="SAM" id="SignalP"/>
    </source>
</evidence>
<feature type="signal peptide" evidence="4">
    <location>
        <begin position="1"/>
        <end position="16"/>
    </location>
</feature>
<dbReference type="PANTHER" id="PTHR33376">
    <property type="match status" value="1"/>
</dbReference>
<keyword evidence="3 4" id="KW-0732">Signal</keyword>
<dbReference type="PROSITE" id="PS51257">
    <property type="entry name" value="PROKAR_LIPOPROTEIN"/>
    <property type="match status" value="1"/>
</dbReference>
<keyword evidence="2" id="KW-0813">Transport</keyword>
<dbReference type="InterPro" id="IPR004682">
    <property type="entry name" value="TRAP_DctP"/>
</dbReference>
<dbReference type="STRING" id="1742359.GCA_001439625_01167"/>
<name>A0A5B8Z079_CYTDA</name>
<dbReference type="Proteomes" id="UP000321555">
    <property type="component" value="Chromosome"/>
</dbReference>
<dbReference type="CDD" id="cd13676">
    <property type="entry name" value="PBP2_TRAP_DctP2_like"/>
    <property type="match status" value="1"/>
</dbReference>
<dbReference type="GO" id="GO:0030288">
    <property type="term" value="C:outer membrane-bounded periplasmic space"/>
    <property type="evidence" value="ECO:0007669"/>
    <property type="project" value="InterPro"/>
</dbReference>
<reference evidence="6" key="1">
    <citation type="submission" date="2019-08" db="EMBL/GenBank/DDBJ databases">
        <authorList>
            <person name="Zheng X."/>
        </authorList>
    </citation>
    <scope>NUCLEOTIDE SEQUENCE [LARGE SCALE GENOMIC DNA]</scope>
    <source>
        <strain evidence="6">FJAT-25496</strain>
    </source>
</reference>
<evidence type="ECO:0000256" key="1">
    <source>
        <dbReference type="ARBA" id="ARBA00009023"/>
    </source>
</evidence>
<accession>A0A5B8Z079</accession>
<dbReference type="NCBIfam" id="NF037995">
    <property type="entry name" value="TRAP_S1"/>
    <property type="match status" value="1"/>
</dbReference>
<evidence type="ECO:0000313" key="5">
    <source>
        <dbReference type="EMBL" id="QED46151.1"/>
    </source>
</evidence>
<dbReference type="InterPro" id="IPR018389">
    <property type="entry name" value="DctP_fam"/>
</dbReference>
<evidence type="ECO:0000256" key="3">
    <source>
        <dbReference type="ARBA" id="ARBA00022729"/>
    </source>
</evidence>
<dbReference type="RefSeq" id="WP_057776211.1">
    <property type="nucleotide sequence ID" value="NZ_CP042593.1"/>
</dbReference>
<dbReference type="Gene3D" id="3.40.190.170">
    <property type="entry name" value="Bacterial extracellular solute-binding protein, family 7"/>
    <property type="match status" value="1"/>
</dbReference>
<protein>
    <submittedName>
        <fullName evidence="5">DctP family TRAP transporter solute-binding subunit</fullName>
    </submittedName>
</protein>
<keyword evidence="6" id="KW-1185">Reference proteome</keyword>
<feature type="chain" id="PRO_5039379207" evidence="4">
    <location>
        <begin position="17"/>
        <end position="338"/>
    </location>
</feature>
<dbReference type="PANTHER" id="PTHR33376:SF7">
    <property type="entry name" value="C4-DICARBOXYLATE-BINDING PROTEIN DCTB"/>
    <property type="match status" value="1"/>
</dbReference>
<comment type="similarity">
    <text evidence="1">Belongs to the bacterial solute-binding protein 7 family.</text>
</comment>
<sequence>MKKLLALLLISLLVIAGCGRPKESSSSEGGNDKVHKIRIAYLVSEEQSTHLAAVTFKEKLEKESNGRLKVELYPNGQLYGSDREAIEAVQLGNIEMTIPALAPLASFNKKFLVFDLPFLFNDHEAAYKTLDGELGQELLSDLEKNDLKGLVFAENGFRHMSNNNGPIESPADLKGLKFRTLENPVHTDTFLSFGANASPFAFGELYTALQQKTYDAMESPISLYYTNKFYEVQNYLTLSGHVYASTILLMNNNFYNSLPNDLQELVVKVSEEYRTEQRNLARKQDVEFLEKLKENGMKVNELTAEQREQFREAAKVVYDKYVPEIGEDLVNKALAGNK</sequence>
<dbReference type="GO" id="GO:0055085">
    <property type="term" value="P:transmembrane transport"/>
    <property type="evidence" value="ECO:0007669"/>
    <property type="project" value="InterPro"/>
</dbReference>
<dbReference type="OrthoDB" id="9776801at2"/>
<dbReference type="Pfam" id="PF03480">
    <property type="entry name" value="DctP"/>
    <property type="match status" value="1"/>
</dbReference>
<dbReference type="KEGG" id="bda:FSZ17_01880"/>
<evidence type="ECO:0000256" key="2">
    <source>
        <dbReference type="ARBA" id="ARBA00022448"/>
    </source>
</evidence>
<dbReference type="NCBIfam" id="TIGR00787">
    <property type="entry name" value="dctP"/>
    <property type="match status" value="1"/>
</dbReference>
<organism evidence="5 6">
    <name type="scientific">Cytobacillus dafuensis</name>
    <name type="common">Bacillus dafuensis</name>
    <dbReference type="NCBI Taxonomy" id="1742359"/>
    <lineage>
        <taxon>Bacteria</taxon>
        <taxon>Bacillati</taxon>
        <taxon>Bacillota</taxon>
        <taxon>Bacilli</taxon>
        <taxon>Bacillales</taxon>
        <taxon>Bacillaceae</taxon>
        <taxon>Cytobacillus</taxon>
    </lineage>
</organism>
<gene>
    <name evidence="5" type="ORF">FSZ17_01880</name>
</gene>